<keyword evidence="14" id="KW-1185">Reference proteome</keyword>
<dbReference type="PROSITE" id="PS00098">
    <property type="entry name" value="THIOLASE_1"/>
    <property type="match status" value="1"/>
</dbReference>
<dbReference type="CDD" id="cd00751">
    <property type="entry name" value="thiolase"/>
    <property type="match status" value="1"/>
</dbReference>
<keyword evidence="3 8" id="KW-0808">Transferase</keyword>
<protein>
    <recommendedName>
        <fullName evidence="6">Probable acetyl-CoA acetyltransferase</fullName>
        <ecNumber evidence="2">2.3.1.9</ecNumber>
    </recommendedName>
    <alternativeName>
        <fullName evidence="5">Acetoacetyl-CoA thiolase</fullName>
    </alternativeName>
</protein>
<dbReference type="Proteomes" id="UP000470876">
    <property type="component" value="Unassembled WGS sequence"/>
</dbReference>
<sequence>MTNSVIVSGARTPVGRLLGGLKGFSGSDLGGFAIKAALEKAGVRGDQVDYVIMGQVLTAGAGQIPARQAAVAGGIPMDVPALTLNKVCLSGINAIALADQLIRAGEYDIVVAGGQESMSQAPHLLEKSREGFKYGDVTMRDHMAFDGLYDIFTDQAMGALTETRNDSAPISREEQDAFAAASHQRAAAAWKNGVFDDEVVPVAVPQRKGDPIMVTEDEGIRADTTVESLGKLRPAFRKDGTITAGSASQISDGAAAVVVMSKAKAEELGLSWIAEIGAAGVVAGPDSTLQDQPANAIAKACARAGIDPSELDLVEINEAFAAVGIASTNKLGIDPAKVNVNGGAIAIGHPLGMSGARIVLHLALELKRRGGGVGAAALCGGGGQGDALIIKV</sequence>
<gene>
    <name evidence="11" type="ORF">GV789_20705</name>
    <name evidence="12" type="ORF">GV794_26175</name>
</gene>
<feature type="domain" description="Thiolase N-terminal" evidence="9">
    <location>
        <begin position="5"/>
        <end position="262"/>
    </location>
</feature>
<accession>A0A6P1DBA1</accession>
<dbReference type="PANTHER" id="PTHR18919:SF107">
    <property type="entry name" value="ACETYL-COA ACETYLTRANSFERASE, CYTOSOLIC"/>
    <property type="match status" value="1"/>
</dbReference>
<dbReference type="InterPro" id="IPR020616">
    <property type="entry name" value="Thiolase_N"/>
</dbReference>
<dbReference type="InterPro" id="IPR002155">
    <property type="entry name" value="Thiolase"/>
</dbReference>
<feature type="active site" description="Proton acceptor" evidence="7">
    <location>
        <position position="379"/>
    </location>
</feature>
<feature type="domain" description="Thiolase C-terminal" evidence="10">
    <location>
        <begin position="271"/>
        <end position="391"/>
    </location>
</feature>
<dbReference type="PROSITE" id="PS00099">
    <property type="entry name" value="THIOLASE_3"/>
    <property type="match status" value="1"/>
</dbReference>
<dbReference type="InterPro" id="IPR020613">
    <property type="entry name" value="Thiolase_CS"/>
</dbReference>
<dbReference type="PIRSF" id="PIRSF000429">
    <property type="entry name" value="Ac-CoA_Ac_transf"/>
    <property type="match status" value="1"/>
</dbReference>
<evidence type="ECO:0000256" key="3">
    <source>
        <dbReference type="ARBA" id="ARBA00022679"/>
    </source>
</evidence>
<dbReference type="EC" id="2.3.1.9" evidence="2"/>
<dbReference type="Pfam" id="PF02803">
    <property type="entry name" value="Thiolase_C"/>
    <property type="match status" value="1"/>
</dbReference>
<dbReference type="GO" id="GO:0003985">
    <property type="term" value="F:acetyl-CoA C-acetyltransferase activity"/>
    <property type="evidence" value="ECO:0007669"/>
    <property type="project" value="UniProtKB-EC"/>
</dbReference>
<reference evidence="13 14" key="1">
    <citation type="submission" date="2020-01" db="EMBL/GenBank/DDBJ databases">
        <title>Genetics and antimicrobial susceptibilities of Nocardia species isolated from the soil; a comparison with species isolated from humans.</title>
        <authorList>
            <person name="Carrasco G."/>
            <person name="Monzon S."/>
            <person name="Sansegundo M."/>
            <person name="Garcia E."/>
            <person name="Garrido N."/>
            <person name="Medina M.J."/>
            <person name="Villalon P."/>
            <person name="Ramirez-Arocha A.C."/>
            <person name="Jimenez P."/>
            <person name="Cuesta I."/>
            <person name="Valdezate S."/>
        </authorList>
    </citation>
    <scope>NUCLEOTIDE SEQUENCE [LARGE SCALE GENOMIC DNA]</scope>
    <source>
        <strain evidence="11 13">CNM20110639</strain>
        <strain evidence="12 14">CNM20110649</strain>
    </source>
</reference>
<evidence type="ECO:0000313" key="12">
    <source>
        <dbReference type="EMBL" id="NEW59099.1"/>
    </source>
</evidence>
<proteinExistence type="inferred from homology"/>
<evidence type="ECO:0000313" key="11">
    <source>
        <dbReference type="EMBL" id="NEW46851.1"/>
    </source>
</evidence>
<dbReference type="FunFam" id="3.40.47.10:FF:000010">
    <property type="entry name" value="Acetyl-CoA acetyltransferase (Thiolase)"/>
    <property type="match status" value="1"/>
</dbReference>
<dbReference type="Proteomes" id="UP000468928">
    <property type="component" value="Unassembled WGS sequence"/>
</dbReference>
<evidence type="ECO:0000313" key="13">
    <source>
        <dbReference type="Proteomes" id="UP000468928"/>
    </source>
</evidence>
<comment type="similarity">
    <text evidence="1 8">Belongs to the thiolase-like superfamily. Thiolase family.</text>
</comment>
<organism evidence="11 13">
    <name type="scientific">Nocardia cyriacigeorgica</name>
    <dbReference type="NCBI Taxonomy" id="135487"/>
    <lineage>
        <taxon>Bacteria</taxon>
        <taxon>Bacillati</taxon>
        <taxon>Actinomycetota</taxon>
        <taxon>Actinomycetes</taxon>
        <taxon>Mycobacteriales</taxon>
        <taxon>Nocardiaceae</taxon>
        <taxon>Nocardia</taxon>
    </lineage>
</organism>
<dbReference type="RefSeq" id="WP_163829868.1">
    <property type="nucleotide sequence ID" value="NZ_JAAGUX010000077.1"/>
</dbReference>
<dbReference type="PANTHER" id="PTHR18919">
    <property type="entry name" value="ACETYL-COA C-ACYLTRANSFERASE"/>
    <property type="match status" value="1"/>
</dbReference>
<dbReference type="PROSITE" id="PS00737">
    <property type="entry name" value="THIOLASE_2"/>
    <property type="match status" value="1"/>
</dbReference>
<feature type="active site" description="Acyl-thioester intermediate" evidence="7">
    <location>
        <position position="88"/>
    </location>
</feature>
<comment type="caution">
    <text evidence="11">The sequence shown here is derived from an EMBL/GenBank/DDBJ whole genome shotgun (WGS) entry which is preliminary data.</text>
</comment>
<evidence type="ECO:0000256" key="2">
    <source>
        <dbReference type="ARBA" id="ARBA00012705"/>
    </source>
</evidence>
<evidence type="ECO:0000256" key="1">
    <source>
        <dbReference type="ARBA" id="ARBA00010982"/>
    </source>
</evidence>
<dbReference type="InterPro" id="IPR016039">
    <property type="entry name" value="Thiolase-like"/>
</dbReference>
<evidence type="ECO:0000256" key="4">
    <source>
        <dbReference type="ARBA" id="ARBA00023315"/>
    </source>
</evidence>
<dbReference type="InterPro" id="IPR020617">
    <property type="entry name" value="Thiolase_C"/>
</dbReference>
<evidence type="ECO:0000256" key="6">
    <source>
        <dbReference type="ARBA" id="ARBA00040529"/>
    </source>
</evidence>
<feature type="active site" description="Proton acceptor" evidence="7">
    <location>
        <position position="349"/>
    </location>
</feature>
<evidence type="ECO:0000259" key="9">
    <source>
        <dbReference type="Pfam" id="PF00108"/>
    </source>
</evidence>
<evidence type="ECO:0000256" key="8">
    <source>
        <dbReference type="RuleBase" id="RU003557"/>
    </source>
</evidence>
<dbReference type="AlphaFoldDB" id="A0A6P1DBA1"/>
<dbReference type="NCBIfam" id="TIGR01930">
    <property type="entry name" value="AcCoA-C-Actrans"/>
    <property type="match status" value="1"/>
</dbReference>
<dbReference type="Gene3D" id="3.40.47.10">
    <property type="match status" value="2"/>
</dbReference>
<name>A0A6P1DBA1_9NOCA</name>
<dbReference type="EMBL" id="JAAGUZ010000062">
    <property type="protein sequence ID" value="NEW46851.1"/>
    <property type="molecule type" value="Genomic_DNA"/>
</dbReference>
<evidence type="ECO:0000256" key="7">
    <source>
        <dbReference type="PIRSR" id="PIRSR000429-1"/>
    </source>
</evidence>
<dbReference type="InterPro" id="IPR020610">
    <property type="entry name" value="Thiolase_AS"/>
</dbReference>
<keyword evidence="4 8" id="KW-0012">Acyltransferase</keyword>
<dbReference type="SUPFAM" id="SSF53901">
    <property type="entry name" value="Thiolase-like"/>
    <property type="match status" value="2"/>
</dbReference>
<evidence type="ECO:0000256" key="5">
    <source>
        <dbReference type="ARBA" id="ARBA00030755"/>
    </source>
</evidence>
<evidence type="ECO:0000313" key="14">
    <source>
        <dbReference type="Proteomes" id="UP000470876"/>
    </source>
</evidence>
<dbReference type="EMBL" id="JAAGUX010000077">
    <property type="protein sequence ID" value="NEW59099.1"/>
    <property type="molecule type" value="Genomic_DNA"/>
</dbReference>
<dbReference type="InterPro" id="IPR020615">
    <property type="entry name" value="Thiolase_acyl_enz_int_AS"/>
</dbReference>
<evidence type="ECO:0000259" key="10">
    <source>
        <dbReference type="Pfam" id="PF02803"/>
    </source>
</evidence>
<dbReference type="Pfam" id="PF00108">
    <property type="entry name" value="Thiolase_N"/>
    <property type="match status" value="1"/>
</dbReference>